<name>A0ACC0LBE2_RHOML</name>
<accession>A0ACC0LBE2</accession>
<evidence type="ECO:0000313" key="1">
    <source>
        <dbReference type="EMBL" id="KAI8525841.1"/>
    </source>
</evidence>
<reference evidence="1" key="1">
    <citation type="submission" date="2022-02" db="EMBL/GenBank/DDBJ databases">
        <title>Plant Genome Project.</title>
        <authorList>
            <person name="Zhang R.-G."/>
        </authorList>
    </citation>
    <scope>NUCLEOTIDE SEQUENCE</scope>
    <source>
        <strain evidence="1">AT1</strain>
    </source>
</reference>
<comment type="caution">
    <text evidence="1">The sequence shown here is derived from an EMBL/GenBank/DDBJ whole genome shotgun (WGS) entry which is preliminary data.</text>
</comment>
<evidence type="ECO:0000313" key="2">
    <source>
        <dbReference type="Proteomes" id="UP001062846"/>
    </source>
</evidence>
<gene>
    <name evidence="1" type="ORF">RHMOL_Rhmol13G0262100</name>
</gene>
<organism evidence="1 2">
    <name type="scientific">Rhododendron molle</name>
    <name type="common">Chinese azalea</name>
    <name type="synonym">Azalea mollis</name>
    <dbReference type="NCBI Taxonomy" id="49168"/>
    <lineage>
        <taxon>Eukaryota</taxon>
        <taxon>Viridiplantae</taxon>
        <taxon>Streptophyta</taxon>
        <taxon>Embryophyta</taxon>
        <taxon>Tracheophyta</taxon>
        <taxon>Spermatophyta</taxon>
        <taxon>Magnoliopsida</taxon>
        <taxon>eudicotyledons</taxon>
        <taxon>Gunneridae</taxon>
        <taxon>Pentapetalae</taxon>
        <taxon>asterids</taxon>
        <taxon>Ericales</taxon>
        <taxon>Ericaceae</taxon>
        <taxon>Ericoideae</taxon>
        <taxon>Rhodoreae</taxon>
        <taxon>Rhododendron</taxon>
    </lineage>
</organism>
<keyword evidence="2" id="KW-1185">Reference proteome</keyword>
<proteinExistence type="predicted"/>
<dbReference type="Proteomes" id="UP001062846">
    <property type="component" value="Chromosome 13"/>
</dbReference>
<dbReference type="EMBL" id="CM046400">
    <property type="protein sequence ID" value="KAI8525841.1"/>
    <property type="molecule type" value="Genomic_DNA"/>
</dbReference>
<protein>
    <submittedName>
        <fullName evidence="1">Uncharacterized protein</fullName>
    </submittedName>
</protein>
<sequence length="116" mass="13379">MGPVAVVKRVFKRVLLNCMWFSLARVMTNGRFRSVRHRVLADSLKPRVSMIYFGGPPLSEKITPLPPLMEEGEESLYKEFTWWEYKKSAYKSRLGDNRLGQFENINKKKKATAAGP</sequence>